<comment type="caution">
    <text evidence="2">The sequence shown here is derived from an EMBL/GenBank/DDBJ whole genome shotgun (WGS) entry which is preliminary data.</text>
</comment>
<protein>
    <submittedName>
        <fullName evidence="2">Class I SAM-dependent methyltransferase</fullName>
    </submittedName>
</protein>
<organism evidence="2 3">
    <name type="scientific">Ancylobacter moscoviensis</name>
    <dbReference type="NCBI Taxonomy" id="2597768"/>
    <lineage>
        <taxon>Bacteria</taxon>
        <taxon>Pseudomonadati</taxon>
        <taxon>Pseudomonadota</taxon>
        <taxon>Alphaproteobacteria</taxon>
        <taxon>Hyphomicrobiales</taxon>
        <taxon>Xanthobacteraceae</taxon>
        <taxon>Ancylobacter</taxon>
    </lineage>
</organism>
<dbReference type="Proteomes" id="UP000315321">
    <property type="component" value="Unassembled WGS sequence"/>
</dbReference>
<keyword evidence="2" id="KW-0489">Methyltransferase</keyword>
<dbReference type="GO" id="GO:0032259">
    <property type="term" value="P:methylation"/>
    <property type="evidence" value="ECO:0007669"/>
    <property type="project" value="UniProtKB-KW"/>
</dbReference>
<evidence type="ECO:0000313" key="3">
    <source>
        <dbReference type="Proteomes" id="UP000315321"/>
    </source>
</evidence>
<dbReference type="Gene3D" id="3.40.50.150">
    <property type="entry name" value="Vaccinia Virus protein VP39"/>
    <property type="match status" value="1"/>
</dbReference>
<accession>A0ABY3DQD5</accession>
<dbReference type="EMBL" id="VMBP01000003">
    <property type="protein sequence ID" value="TSJ61942.1"/>
    <property type="molecule type" value="Genomic_DNA"/>
</dbReference>
<dbReference type="InterPro" id="IPR013216">
    <property type="entry name" value="Methyltransf_11"/>
</dbReference>
<keyword evidence="2" id="KW-0808">Transferase</keyword>
<gene>
    <name evidence="2" type="ORF">FO470_10155</name>
</gene>
<name>A0ABY3DQD5_9HYPH</name>
<proteinExistence type="predicted"/>
<evidence type="ECO:0000259" key="1">
    <source>
        <dbReference type="Pfam" id="PF08241"/>
    </source>
</evidence>
<keyword evidence="3" id="KW-1185">Reference proteome</keyword>
<dbReference type="GO" id="GO:0008168">
    <property type="term" value="F:methyltransferase activity"/>
    <property type="evidence" value="ECO:0007669"/>
    <property type="project" value="UniProtKB-KW"/>
</dbReference>
<feature type="domain" description="Methyltransferase type 11" evidence="1">
    <location>
        <begin position="280"/>
        <end position="333"/>
    </location>
</feature>
<reference evidence="2 3" key="1">
    <citation type="submission" date="2019-07" db="EMBL/GenBank/DDBJ databases">
        <authorList>
            <person name="Grouzdev D.S."/>
        </authorList>
    </citation>
    <scope>NUCLEOTIDE SEQUENCE [LARGE SCALE GENOMIC DNA]</scope>
    <source>
        <strain evidence="2 3">3C</strain>
    </source>
</reference>
<sequence>MLSSPMARPRSRPPLCGFRFLGGAELQIQLGHLNGRVPKVLFQGRIAIVLKVLHGEQVSHVVEEEPPEGATFLLYRPACAREDEGARGAGLQCLVDGTLLLVPHLKVEVASTSMVFGGGIMVASSSRLHVVQKSTAEDFYEPGYTLFNSDIRTHVERGGSAEEHFRQHGVNEARFQFTEAFVRLLEGDKRRARFERYRDALGLTNDSHRFIDREGSFPVSVSNQHYSRDDYAAGESANDSYGPFERDIEENPSGLFMDLGCGLRKVIYENCIYVEVYPSMTADVVVGTECEYPFPDNTFDGIGCFSVLEHTKNPWKVAQEIHRMLKPSGRCYIDWPFLAPVHGYPSHYFNATREGLIRAFSEGFDLVRVQTEDSQGPDYAALWFFKSMMAQLPDDVRADISGITLGELVQTMPQDVFWKRILGALPASAIEELAAGNTLIATKK</sequence>
<dbReference type="SUPFAM" id="SSF53335">
    <property type="entry name" value="S-adenosyl-L-methionine-dependent methyltransferases"/>
    <property type="match status" value="1"/>
</dbReference>
<dbReference type="Pfam" id="PF08241">
    <property type="entry name" value="Methyltransf_11"/>
    <property type="match status" value="1"/>
</dbReference>
<evidence type="ECO:0000313" key="2">
    <source>
        <dbReference type="EMBL" id="TSJ61942.1"/>
    </source>
</evidence>
<dbReference type="InterPro" id="IPR029063">
    <property type="entry name" value="SAM-dependent_MTases_sf"/>
</dbReference>